<evidence type="ECO:0000313" key="5">
    <source>
        <dbReference type="Proteomes" id="UP000316781"/>
    </source>
</evidence>
<proteinExistence type="inferred from homology"/>
<dbReference type="EMBL" id="VJMF01000010">
    <property type="protein sequence ID" value="TRL37601.1"/>
    <property type="molecule type" value="Genomic_DNA"/>
</dbReference>
<feature type="domain" description="MobA/MobL protein" evidence="3">
    <location>
        <begin position="17"/>
        <end position="206"/>
    </location>
</feature>
<evidence type="ECO:0000256" key="2">
    <source>
        <dbReference type="ARBA" id="ARBA00022971"/>
    </source>
</evidence>
<dbReference type="InterPro" id="IPR005053">
    <property type="entry name" value="MobA_MobL"/>
</dbReference>
<evidence type="ECO:0000313" key="4">
    <source>
        <dbReference type="EMBL" id="TRL37601.1"/>
    </source>
</evidence>
<name>A0A549T6V4_METSR</name>
<comment type="caution">
    <text evidence="4">The sequence shown here is derived from an EMBL/GenBank/DDBJ whole genome shotgun (WGS) entry which is preliminary data.</text>
</comment>
<dbReference type="RefSeq" id="WP_142861645.1">
    <property type="nucleotide sequence ID" value="NZ_VJMF01000010.1"/>
</dbReference>
<reference evidence="4 5" key="1">
    <citation type="submission" date="2019-07" db="EMBL/GenBank/DDBJ databases">
        <title>Ln-dependent methylotrophs.</title>
        <authorList>
            <person name="Tani A."/>
        </authorList>
    </citation>
    <scope>NUCLEOTIDE SEQUENCE [LARGE SCALE GENOMIC DNA]</scope>
    <source>
        <strain evidence="4 5">SM89A</strain>
    </source>
</reference>
<keyword evidence="2" id="KW-0184">Conjugation</keyword>
<accession>A0A549T6V4</accession>
<evidence type="ECO:0000256" key="1">
    <source>
        <dbReference type="ARBA" id="ARBA00010873"/>
    </source>
</evidence>
<evidence type="ECO:0000259" key="3">
    <source>
        <dbReference type="Pfam" id="PF03389"/>
    </source>
</evidence>
<protein>
    <recommendedName>
        <fullName evidence="3">MobA/MobL protein domain-containing protein</fullName>
    </recommendedName>
</protein>
<comment type="similarity">
    <text evidence="1">Belongs to the MobA/MobL family.</text>
</comment>
<gene>
    <name evidence="4" type="ORF">FM996_02250</name>
</gene>
<dbReference type="Proteomes" id="UP000316781">
    <property type="component" value="Unassembled WGS sequence"/>
</dbReference>
<sequence length="401" mass="46861">MASYHFAAQIIGRSKGRSAVAAAAYRAGEKLTHSRGADRSQVFDFAKRRGVVHTEILLPEGVPKWLGDRQKLWSHVEKIEKRRDAQLAREINLALPAELDHQDRVALLREFVRAQFVSRGMIADVAVHEPVHQHGDDPRNHHAHIMLPLRMAAGNGLRRVKTRAWNSDSLLLEWRKEWAAHQNRWLKFRGWDVRVDHRTLQEQMTAAMERGDRAAAASLDRLPEIHVGPRARAIVRNGREPTSRERQVRSRANTQRIRHYPRHDAGSRVQHVLRRAEINADRLDRKITRFSERAVQFRLRRQVFDRQEFEARVARQRLRAFSRNSRQTALLRDIIRSPHRAQRRGLLDELVRDLDALVNVLMGQREAILERRRSWVRRPLRSPERSLRRARRPRGPSSAFP</sequence>
<dbReference type="NCBIfam" id="NF041496">
    <property type="entry name" value="MobQ"/>
    <property type="match status" value="1"/>
</dbReference>
<dbReference type="Pfam" id="PF03389">
    <property type="entry name" value="MobA_MobL"/>
    <property type="match status" value="1"/>
</dbReference>
<dbReference type="AlphaFoldDB" id="A0A549T6V4"/>
<organism evidence="4 5">
    <name type="scientific">Methylosinus sporium</name>
    <dbReference type="NCBI Taxonomy" id="428"/>
    <lineage>
        <taxon>Bacteria</taxon>
        <taxon>Pseudomonadati</taxon>
        <taxon>Pseudomonadota</taxon>
        <taxon>Alphaproteobacteria</taxon>
        <taxon>Hyphomicrobiales</taxon>
        <taxon>Methylocystaceae</taxon>
        <taxon>Methylosinus</taxon>
    </lineage>
</organism>
<dbReference type="Gene3D" id="3.30.930.30">
    <property type="match status" value="1"/>
</dbReference>